<organism evidence="3 4">
    <name type="scientific">Saccharopolyspora phatthalungensis</name>
    <dbReference type="NCBI Taxonomy" id="664693"/>
    <lineage>
        <taxon>Bacteria</taxon>
        <taxon>Bacillati</taxon>
        <taxon>Actinomycetota</taxon>
        <taxon>Actinomycetes</taxon>
        <taxon>Pseudonocardiales</taxon>
        <taxon>Pseudonocardiaceae</taxon>
        <taxon>Saccharopolyspora</taxon>
    </lineage>
</organism>
<dbReference type="AlphaFoldDB" id="A0A840Q2Y2"/>
<gene>
    <name evidence="3" type="ORF">BJ970_000259</name>
</gene>
<dbReference type="Gene3D" id="3.20.20.80">
    <property type="entry name" value="Glycosidases"/>
    <property type="match status" value="1"/>
</dbReference>
<sequence>MTDAASGTTRVKAALAEIPRSVAIGLGAIVVLLLGVLLLRTTSTADVRIAGLPDHPIRPDAVGSIQIRAGTADGLRVLLDGREIPAVERQGAHVVQAAGLPDGPHELRVVVPRSPSWLGSTTTTRTFTVDSEPPVLQVEDSLRPEGPNKPVTVTGTVRDANQVTVAGKPAVSDPRGGFSAVVDRPDRNIRVAATDAAGNRTERMVTVHIRHPGMRAVHLTGLAWTSNSLREPILAMARQGKIDTIELDLKDESGEVVYDSGVPRARQIGAVKGYYHARQVLDQLHGMGVRVVGRLVAFKDPVLGAASWHGGHPERVVQTADGRPWTSGAYGSYAFTNFADPVVVRYNIDIAAEAAALGFDDVLYDYVRRPDGHIEQMRIPGLTTTPEAAIADFLRQTQPEVRSRGALLGASVFGIAVDRPTEIAQDIRQMSQFVDYISPMVYPSHWAPGEFGVADPNSQPYDIVARSLAVFAKAVEGTDVQIIPWLQDFSLGVRYGPGEVAAQTDAARNNGMNSFLLWAPNCRYHDAALGPAK</sequence>
<dbReference type="SUPFAM" id="SSF51445">
    <property type="entry name" value="(Trans)glycosidases"/>
    <property type="match status" value="1"/>
</dbReference>
<evidence type="ECO:0000313" key="4">
    <source>
        <dbReference type="Proteomes" id="UP000584374"/>
    </source>
</evidence>
<dbReference type="Pfam" id="PF13200">
    <property type="entry name" value="DUF4015"/>
    <property type="match status" value="1"/>
</dbReference>
<dbReference type="InterPro" id="IPR013783">
    <property type="entry name" value="Ig-like_fold"/>
</dbReference>
<comment type="caution">
    <text evidence="3">The sequence shown here is derived from an EMBL/GenBank/DDBJ whole genome shotgun (WGS) entry which is preliminary data.</text>
</comment>
<dbReference type="RefSeq" id="WP_184722507.1">
    <property type="nucleotide sequence ID" value="NZ_JACHIW010000001.1"/>
</dbReference>
<dbReference type="GO" id="GO:0005975">
    <property type="term" value="P:carbohydrate metabolic process"/>
    <property type="evidence" value="ECO:0007669"/>
    <property type="project" value="UniProtKB-ARBA"/>
</dbReference>
<keyword evidence="1" id="KW-1133">Transmembrane helix</keyword>
<feature type="domain" description="DUF4015" evidence="2">
    <location>
        <begin position="216"/>
        <end position="524"/>
    </location>
</feature>
<dbReference type="InterPro" id="IPR025275">
    <property type="entry name" value="DUF4015"/>
</dbReference>
<protein>
    <recommendedName>
        <fullName evidence="2">DUF4015 domain-containing protein</fullName>
    </recommendedName>
</protein>
<evidence type="ECO:0000313" key="3">
    <source>
        <dbReference type="EMBL" id="MBB5152725.1"/>
    </source>
</evidence>
<proteinExistence type="predicted"/>
<accession>A0A840Q2Y2</accession>
<keyword evidence="1" id="KW-0812">Transmembrane</keyword>
<dbReference type="Pfam" id="PF09136">
    <property type="entry name" value="Glucodextran_B"/>
    <property type="match status" value="1"/>
</dbReference>
<dbReference type="Proteomes" id="UP000584374">
    <property type="component" value="Unassembled WGS sequence"/>
</dbReference>
<evidence type="ECO:0000259" key="2">
    <source>
        <dbReference type="Pfam" id="PF13200"/>
    </source>
</evidence>
<feature type="transmembrane region" description="Helical" evidence="1">
    <location>
        <begin position="21"/>
        <end position="39"/>
    </location>
</feature>
<keyword evidence="1" id="KW-0472">Membrane</keyword>
<keyword evidence="4" id="KW-1185">Reference proteome</keyword>
<dbReference type="EMBL" id="JACHIW010000001">
    <property type="protein sequence ID" value="MBB5152725.1"/>
    <property type="molecule type" value="Genomic_DNA"/>
</dbReference>
<dbReference type="Gene3D" id="2.60.40.10">
    <property type="entry name" value="Immunoglobulins"/>
    <property type="match status" value="1"/>
</dbReference>
<evidence type="ECO:0000256" key="1">
    <source>
        <dbReference type="SAM" id="Phobius"/>
    </source>
</evidence>
<reference evidence="3 4" key="1">
    <citation type="submission" date="2020-08" db="EMBL/GenBank/DDBJ databases">
        <title>Sequencing the genomes of 1000 actinobacteria strains.</title>
        <authorList>
            <person name="Klenk H.-P."/>
        </authorList>
    </citation>
    <scope>NUCLEOTIDE SEQUENCE [LARGE SCALE GENOMIC DNA]</scope>
    <source>
        <strain evidence="3 4">DSM 45584</strain>
    </source>
</reference>
<name>A0A840Q2Y2_9PSEU</name>
<dbReference type="InterPro" id="IPR017853">
    <property type="entry name" value="GH"/>
</dbReference>